<name>A0A177AZR9_9BILA</name>
<dbReference type="GO" id="GO:0051959">
    <property type="term" value="F:dynein light intermediate chain binding"/>
    <property type="evidence" value="ECO:0007669"/>
    <property type="project" value="InterPro"/>
</dbReference>
<dbReference type="AlphaFoldDB" id="A0A177AZR9"/>
<accession>A0A177AZR9</accession>
<dbReference type="GO" id="GO:0007018">
    <property type="term" value="P:microtubule-based movement"/>
    <property type="evidence" value="ECO:0007669"/>
    <property type="project" value="InterPro"/>
</dbReference>
<dbReference type="InterPro" id="IPR026983">
    <property type="entry name" value="DHC"/>
</dbReference>
<organism evidence="3 4">
    <name type="scientific">Intoshia linei</name>
    <dbReference type="NCBI Taxonomy" id="1819745"/>
    <lineage>
        <taxon>Eukaryota</taxon>
        <taxon>Metazoa</taxon>
        <taxon>Spiralia</taxon>
        <taxon>Lophotrochozoa</taxon>
        <taxon>Mesozoa</taxon>
        <taxon>Orthonectida</taxon>
        <taxon>Rhopaluridae</taxon>
        <taxon>Intoshia</taxon>
    </lineage>
</organism>
<dbReference type="GO" id="GO:0005858">
    <property type="term" value="C:axonemal dynein complex"/>
    <property type="evidence" value="ECO:0007669"/>
    <property type="project" value="TreeGrafter"/>
</dbReference>
<sequence>MSAKNKKRNSEVSIPLVNLPTGDLEDSKNKSMRSTKKGGMVSSETLREKQKYNKAIREDRRNTIDNRHQFIFSKLADALQVEINVVQDMVLIDENFDKIDNFFAVSGPNTISFIVQNVTFDYGKCYYFLKIVPEKPITHKNIVSDTIWGEKLNSEDLKVREFMDKLQNFVSNLSGANKNMTGHIELSSDSVNNYISNLESASEYQQSLTNSDNVEKIDKVLQQWNIQIEQVLAQSEQIRREADDVGPSAELQYWKNRMVQFNTLLQKMKNKNVKMVIILAHIAKLKSFNAWKIMDAKITDLANEANDNVKYLYTLEKYLIPLSKYDPTNMIIFLPNLIKVIRMIYTVSSYYNTSERMTSLFVKVTNQMIKTSKRYINFGVSRIWELSSDEMKKRMNDCIKLNEAYQEEFHKVKENLSELPNEKQFEFSENYIFGKIDTFCKRINLVLSLLDYIDSFSEIQNISIEGIDTIYLKYKSIVDMIKKKSYDFLDHRRPEFENDYGDMKNQFLNLKTLIHKFIDGWLQKSLSTEKSLILLKKFYIIRKDHLNLEDKYVKVFLSYGKDLELIKKIYMKLKNEPIVSHYLPPICGKITWSRLLYRRIEEPMLVFNKMPHILKISEANKVIKNYNKLAKILTEFELLYYRGWCRAIEISKKSLNSPILIKISENTFKVNFDIQIIELIKEARYLKEMKFKLSDTANLFISLESGIIKNYNNLNDLIIEHRTVVDSIPSTILILLKPYIHRIEEILLQGCDRLSWSSLNISNFLLNSRKSLSNLKKIVKNARDILECRIMEIFDQVSETELFSIQNEESMDTEEFAKIIMKSCHDIFDTICKKSQLAELAVFDLIDLLNSGLTESESKKMFQDNGQGVVFTSIIPKKIFTYAIDTQS</sequence>
<evidence type="ECO:0000313" key="3">
    <source>
        <dbReference type="EMBL" id="OAF67519.1"/>
    </source>
</evidence>
<dbReference type="GO" id="GO:0045505">
    <property type="term" value="F:dynein intermediate chain binding"/>
    <property type="evidence" value="ECO:0007669"/>
    <property type="project" value="InterPro"/>
</dbReference>
<gene>
    <name evidence="3" type="ORF">A3Q56_04748</name>
</gene>
<evidence type="ECO:0000256" key="1">
    <source>
        <dbReference type="SAM" id="MobiDB-lite"/>
    </source>
</evidence>
<reference evidence="3 4" key="1">
    <citation type="submission" date="2016-04" db="EMBL/GenBank/DDBJ databases">
        <title>The genome of Intoshia linei affirms orthonectids as highly simplified spiralians.</title>
        <authorList>
            <person name="Mikhailov K.V."/>
            <person name="Slusarev G.S."/>
            <person name="Nikitin M.A."/>
            <person name="Logacheva M.D."/>
            <person name="Penin A."/>
            <person name="Aleoshin V."/>
            <person name="Panchin Y.V."/>
        </authorList>
    </citation>
    <scope>NUCLEOTIDE SEQUENCE [LARGE SCALE GENOMIC DNA]</scope>
    <source>
        <strain evidence="3">Intl2013</strain>
        <tissue evidence="3">Whole animal</tissue>
    </source>
</reference>
<dbReference type="OrthoDB" id="286107at2759"/>
<proteinExistence type="predicted"/>
<evidence type="ECO:0000259" key="2">
    <source>
        <dbReference type="Pfam" id="PF08385"/>
    </source>
</evidence>
<dbReference type="Proteomes" id="UP000078046">
    <property type="component" value="Unassembled WGS sequence"/>
</dbReference>
<comment type="caution">
    <text evidence="3">The sequence shown here is derived from an EMBL/GenBank/DDBJ whole genome shotgun (WGS) entry which is preliminary data.</text>
</comment>
<dbReference type="Pfam" id="PF08385">
    <property type="entry name" value="DHC_N1"/>
    <property type="match status" value="1"/>
</dbReference>
<feature type="domain" description="Dynein heavy chain tail" evidence="2">
    <location>
        <begin position="214"/>
        <end position="764"/>
    </location>
</feature>
<dbReference type="EMBL" id="LWCA01000640">
    <property type="protein sequence ID" value="OAF67519.1"/>
    <property type="molecule type" value="Genomic_DNA"/>
</dbReference>
<dbReference type="PANTHER" id="PTHR46532:SF13">
    <property type="entry name" value="CYTOPLASMIC DYNEIN 1 HEAVY CHAIN 1"/>
    <property type="match status" value="1"/>
</dbReference>
<dbReference type="PANTHER" id="PTHR46532">
    <property type="entry name" value="MALE FERTILITY FACTOR KL5"/>
    <property type="match status" value="1"/>
</dbReference>
<evidence type="ECO:0000313" key="4">
    <source>
        <dbReference type="Proteomes" id="UP000078046"/>
    </source>
</evidence>
<protein>
    <recommendedName>
        <fullName evidence="2">Dynein heavy chain tail domain-containing protein</fullName>
    </recommendedName>
</protein>
<dbReference type="InterPro" id="IPR013594">
    <property type="entry name" value="Dynein_heavy_tail"/>
</dbReference>
<feature type="region of interest" description="Disordered" evidence="1">
    <location>
        <begin position="1"/>
        <end position="45"/>
    </location>
</feature>
<keyword evidence="4" id="KW-1185">Reference proteome</keyword>